<dbReference type="Proteomes" id="UP001166286">
    <property type="component" value="Unassembled WGS sequence"/>
</dbReference>
<keyword evidence="2" id="KW-1185">Reference proteome</keyword>
<gene>
    <name evidence="1" type="ORF">JMJ35_007049</name>
</gene>
<protein>
    <submittedName>
        <fullName evidence="1">Uncharacterized protein</fullName>
    </submittedName>
</protein>
<dbReference type="EMBL" id="JAFEKC020000015">
    <property type="protein sequence ID" value="KAK0510617.1"/>
    <property type="molecule type" value="Genomic_DNA"/>
</dbReference>
<organism evidence="1 2">
    <name type="scientific">Cladonia borealis</name>
    <dbReference type="NCBI Taxonomy" id="184061"/>
    <lineage>
        <taxon>Eukaryota</taxon>
        <taxon>Fungi</taxon>
        <taxon>Dikarya</taxon>
        <taxon>Ascomycota</taxon>
        <taxon>Pezizomycotina</taxon>
        <taxon>Lecanoromycetes</taxon>
        <taxon>OSLEUM clade</taxon>
        <taxon>Lecanoromycetidae</taxon>
        <taxon>Lecanorales</taxon>
        <taxon>Lecanorineae</taxon>
        <taxon>Cladoniaceae</taxon>
        <taxon>Cladonia</taxon>
    </lineage>
</organism>
<accession>A0AA39QWN0</accession>
<evidence type="ECO:0000313" key="2">
    <source>
        <dbReference type="Proteomes" id="UP001166286"/>
    </source>
</evidence>
<proteinExistence type="predicted"/>
<reference evidence="1" key="1">
    <citation type="submission" date="2023-03" db="EMBL/GenBank/DDBJ databases">
        <title>Complete genome of Cladonia borealis.</title>
        <authorList>
            <person name="Park H."/>
        </authorList>
    </citation>
    <scope>NUCLEOTIDE SEQUENCE</scope>
    <source>
        <strain evidence="1">ANT050790</strain>
    </source>
</reference>
<sequence>MLSRRAAQYLRFRRHKSHVTRNEALKLISESQSLPLTQKEVSTRRMTGARFWSSENFVTTSFDPCAGPTALEAAAMICSLQILDLILDAHPDVSWWPADSSTCSIPVFPLQSFLSTSTPIHAAIEAGNNNILMSLHLIDDVPCPESSRRFVATELYAVNQRLGLGWKQPDALRRWREVNEDLQRMLRSMDGGEDVWLNQKNMWGWTPRDLYEDGRHAVAELYKPFWGC</sequence>
<dbReference type="AlphaFoldDB" id="A0AA39QWN0"/>
<evidence type="ECO:0000313" key="1">
    <source>
        <dbReference type="EMBL" id="KAK0510617.1"/>
    </source>
</evidence>
<comment type="caution">
    <text evidence="1">The sequence shown here is derived from an EMBL/GenBank/DDBJ whole genome shotgun (WGS) entry which is preliminary data.</text>
</comment>
<name>A0AA39QWN0_9LECA</name>